<comment type="similarity">
    <text evidence="1 2">Belongs to the universal stress protein A family.</text>
</comment>
<evidence type="ECO:0000313" key="5">
    <source>
        <dbReference type="EMBL" id="SHH47774.1"/>
    </source>
</evidence>
<accession>A0A1M5TAN2</accession>
<dbReference type="OrthoDB" id="9794782at2"/>
<dbReference type="Pfam" id="PF00582">
    <property type="entry name" value="Usp"/>
    <property type="match status" value="1"/>
</dbReference>
<keyword evidence="2" id="KW-0963">Cytoplasm</keyword>
<sequence length="143" mass="16112">MKILIPVDGSKMTKNVIDKAEEIGKVFEAKLILMTVLDSANLTDRYFYATAYTSKLKELENMLEKLKEENSDYPYEIETVLKTGMPYDEIVKLADEEDVDLIVMGNRGLGAFSRTLLGSVSNKVLNHSDKSVLVVKTDLEEED</sequence>
<evidence type="ECO:0000259" key="4">
    <source>
        <dbReference type="Pfam" id="PF00582"/>
    </source>
</evidence>
<dbReference type="STRING" id="1120995.SAMN02745245_01414"/>
<dbReference type="Proteomes" id="UP000184032">
    <property type="component" value="Unassembled WGS sequence"/>
</dbReference>
<gene>
    <name evidence="5" type="ORF">SAMN02745245_01414</name>
</gene>
<dbReference type="PANTHER" id="PTHR46268:SF6">
    <property type="entry name" value="UNIVERSAL STRESS PROTEIN UP12"/>
    <property type="match status" value="1"/>
</dbReference>
<dbReference type="PRINTS" id="PR01438">
    <property type="entry name" value="UNVRSLSTRESS"/>
</dbReference>
<comment type="subcellular location">
    <subcellularLocation>
        <location evidence="2">Cytoplasm</location>
    </subcellularLocation>
</comment>
<dbReference type="CDD" id="cd00293">
    <property type="entry name" value="USP-like"/>
    <property type="match status" value="1"/>
</dbReference>
<organism evidence="5 6">
    <name type="scientific">Anaerosphaera aminiphila DSM 21120</name>
    <dbReference type="NCBI Taxonomy" id="1120995"/>
    <lineage>
        <taxon>Bacteria</taxon>
        <taxon>Bacillati</taxon>
        <taxon>Bacillota</taxon>
        <taxon>Tissierellia</taxon>
        <taxon>Tissierellales</taxon>
        <taxon>Peptoniphilaceae</taxon>
        <taxon>Anaerosphaera</taxon>
    </lineage>
</organism>
<reference evidence="6" key="1">
    <citation type="submission" date="2016-11" db="EMBL/GenBank/DDBJ databases">
        <authorList>
            <person name="Varghese N."/>
            <person name="Submissions S."/>
        </authorList>
    </citation>
    <scope>NUCLEOTIDE SEQUENCE [LARGE SCALE GENOMIC DNA]</scope>
    <source>
        <strain evidence="6">DSM 21120</strain>
    </source>
</reference>
<dbReference type="RefSeq" id="WP_073185010.1">
    <property type="nucleotide sequence ID" value="NZ_FQXI01000010.1"/>
</dbReference>
<feature type="coiled-coil region" evidence="3">
    <location>
        <begin position="49"/>
        <end position="76"/>
    </location>
</feature>
<dbReference type="InterPro" id="IPR014729">
    <property type="entry name" value="Rossmann-like_a/b/a_fold"/>
</dbReference>
<keyword evidence="6" id="KW-1185">Reference proteome</keyword>
<dbReference type="InterPro" id="IPR006016">
    <property type="entry name" value="UspA"/>
</dbReference>
<keyword evidence="3" id="KW-0175">Coiled coil</keyword>
<dbReference type="EMBL" id="FQXI01000010">
    <property type="protein sequence ID" value="SHH47774.1"/>
    <property type="molecule type" value="Genomic_DNA"/>
</dbReference>
<evidence type="ECO:0000313" key="6">
    <source>
        <dbReference type="Proteomes" id="UP000184032"/>
    </source>
</evidence>
<evidence type="ECO:0000256" key="3">
    <source>
        <dbReference type="SAM" id="Coils"/>
    </source>
</evidence>
<dbReference type="Gene3D" id="3.40.50.620">
    <property type="entry name" value="HUPs"/>
    <property type="match status" value="1"/>
</dbReference>
<dbReference type="InterPro" id="IPR006015">
    <property type="entry name" value="Universal_stress_UspA"/>
</dbReference>
<dbReference type="SUPFAM" id="SSF52402">
    <property type="entry name" value="Adenine nucleotide alpha hydrolases-like"/>
    <property type="match status" value="1"/>
</dbReference>
<dbReference type="AlphaFoldDB" id="A0A1M5TAN2"/>
<proteinExistence type="inferred from homology"/>
<dbReference type="PANTHER" id="PTHR46268">
    <property type="entry name" value="STRESS RESPONSE PROTEIN NHAX"/>
    <property type="match status" value="1"/>
</dbReference>
<evidence type="ECO:0000256" key="2">
    <source>
        <dbReference type="PIRNR" id="PIRNR006276"/>
    </source>
</evidence>
<dbReference type="GO" id="GO:0005737">
    <property type="term" value="C:cytoplasm"/>
    <property type="evidence" value="ECO:0007669"/>
    <property type="project" value="UniProtKB-SubCell"/>
</dbReference>
<feature type="domain" description="UspA" evidence="4">
    <location>
        <begin position="2"/>
        <end position="136"/>
    </location>
</feature>
<protein>
    <recommendedName>
        <fullName evidence="2">Universal stress protein</fullName>
    </recommendedName>
</protein>
<name>A0A1M5TAN2_9FIRM</name>
<evidence type="ECO:0000256" key="1">
    <source>
        <dbReference type="ARBA" id="ARBA00008791"/>
    </source>
</evidence>
<dbReference type="PIRSF" id="PIRSF006276">
    <property type="entry name" value="UspA"/>
    <property type="match status" value="1"/>
</dbReference>